<dbReference type="InterPro" id="IPR050266">
    <property type="entry name" value="AB_hydrolase_sf"/>
</dbReference>
<dbReference type="Gene3D" id="3.40.50.1820">
    <property type="entry name" value="alpha/beta hydrolase"/>
    <property type="match status" value="1"/>
</dbReference>
<name>A0ABV5HLD9_9VIBR</name>
<evidence type="ECO:0000313" key="3">
    <source>
        <dbReference type="Proteomes" id="UP001589645"/>
    </source>
</evidence>
<reference evidence="2 3" key="1">
    <citation type="submission" date="2024-09" db="EMBL/GenBank/DDBJ databases">
        <authorList>
            <person name="Sun Q."/>
            <person name="Mori K."/>
        </authorList>
    </citation>
    <scope>NUCLEOTIDE SEQUENCE [LARGE SCALE GENOMIC DNA]</scope>
    <source>
        <strain evidence="2 3">CECT 8064</strain>
    </source>
</reference>
<dbReference type="SUPFAM" id="SSF53474">
    <property type="entry name" value="alpha/beta-Hydrolases"/>
    <property type="match status" value="1"/>
</dbReference>
<feature type="domain" description="AB hydrolase-1" evidence="1">
    <location>
        <begin position="29"/>
        <end position="273"/>
    </location>
</feature>
<protein>
    <submittedName>
        <fullName evidence="2">Alpha/beta hydrolase</fullName>
    </submittedName>
</protein>
<keyword evidence="3" id="KW-1185">Reference proteome</keyword>
<dbReference type="EMBL" id="JBHMEP010000001">
    <property type="protein sequence ID" value="MFB9134792.1"/>
    <property type="molecule type" value="Genomic_DNA"/>
</dbReference>
<dbReference type="Pfam" id="PF12697">
    <property type="entry name" value="Abhydrolase_6"/>
    <property type="match status" value="1"/>
</dbReference>
<dbReference type="PANTHER" id="PTHR43798:SF33">
    <property type="entry name" value="HYDROLASE, PUTATIVE (AFU_ORTHOLOGUE AFUA_2G14860)-RELATED"/>
    <property type="match status" value="1"/>
</dbReference>
<dbReference type="RefSeq" id="WP_390190843.1">
    <property type="nucleotide sequence ID" value="NZ_JBHMEP010000001.1"/>
</dbReference>
<sequence>MLVEKQYSIASGQLATIEFGDCQSAEVSVVFLHGWLDNAASFFSVMEALSAQSASIYGCAVDFPGHGLSSPKTPHSYYPFHDYIDDIFQLLSKISPNKLILVGHSLGALVASCYSAAFPDQVAGLVQIEGAGPLSESAEHGVTRLRQGVMSRQRLRRKPVRYFSSLEHMIERRAQINDLPKPLIEPIVARGALQEESGWRWRHDIALQADSLYRMSDAQAAEINSAISCPNLIILGDQGYPHLRKKAQAKECFGEVMTVKGGHHCHLQQPFRVSSLIFGLVNKI</sequence>
<gene>
    <name evidence="2" type="ORF">ACFFUV_07345</name>
</gene>
<dbReference type="PANTHER" id="PTHR43798">
    <property type="entry name" value="MONOACYLGLYCEROL LIPASE"/>
    <property type="match status" value="1"/>
</dbReference>
<dbReference type="GO" id="GO:0016787">
    <property type="term" value="F:hydrolase activity"/>
    <property type="evidence" value="ECO:0007669"/>
    <property type="project" value="UniProtKB-KW"/>
</dbReference>
<accession>A0ABV5HLD9</accession>
<proteinExistence type="predicted"/>
<dbReference type="Proteomes" id="UP001589645">
    <property type="component" value="Unassembled WGS sequence"/>
</dbReference>
<organism evidence="2 3">
    <name type="scientific">Vibrio olivae</name>
    <dbReference type="NCBI Taxonomy" id="1243002"/>
    <lineage>
        <taxon>Bacteria</taxon>
        <taxon>Pseudomonadati</taxon>
        <taxon>Pseudomonadota</taxon>
        <taxon>Gammaproteobacteria</taxon>
        <taxon>Vibrionales</taxon>
        <taxon>Vibrionaceae</taxon>
        <taxon>Vibrio</taxon>
    </lineage>
</organism>
<evidence type="ECO:0000313" key="2">
    <source>
        <dbReference type="EMBL" id="MFB9134792.1"/>
    </source>
</evidence>
<dbReference type="InterPro" id="IPR000073">
    <property type="entry name" value="AB_hydrolase_1"/>
</dbReference>
<evidence type="ECO:0000259" key="1">
    <source>
        <dbReference type="Pfam" id="PF12697"/>
    </source>
</evidence>
<dbReference type="InterPro" id="IPR029058">
    <property type="entry name" value="AB_hydrolase_fold"/>
</dbReference>
<comment type="caution">
    <text evidence="2">The sequence shown here is derived from an EMBL/GenBank/DDBJ whole genome shotgun (WGS) entry which is preliminary data.</text>
</comment>
<keyword evidence="2" id="KW-0378">Hydrolase</keyword>